<dbReference type="AlphaFoldDB" id="A0A7W8VBV7"/>
<sequence length="273" mass="29644">MCISAAPAAFSETTLYTGRLRHPEHGLVHVLGYQNSAANLADGPNAMLLHIPALSMSRRNFVSVGGHRDLLSRMVEALTPAAAAGPALMDWMGAAPRSRVEVFEHGVYTVLLAGNAALIPAELYRVPPEKRPRLDPALLEFYAEHYPEHTFAVCCFDNAEAERAEPLVIRYEPHDPDLLVAPALDAHTGGPPDLDAQVPVDHWVVFGTDEAPDGWGEPVKYPGGLRHELRDLLPAAVTGKRCTGTLPNGDFAITHADLLREDLDAVRRIGPPR</sequence>
<proteinExistence type="predicted"/>
<comment type="caution">
    <text evidence="1">The sequence shown here is derived from an EMBL/GenBank/DDBJ whole genome shotgun (WGS) entry which is preliminary data.</text>
</comment>
<reference evidence="1 2" key="1">
    <citation type="submission" date="2020-08" db="EMBL/GenBank/DDBJ databases">
        <title>Sequencing the genomes of 1000 actinobacteria strains.</title>
        <authorList>
            <person name="Klenk H.-P."/>
        </authorList>
    </citation>
    <scope>NUCLEOTIDE SEQUENCE [LARGE SCALE GENOMIC DNA]</scope>
    <source>
        <strain evidence="1 2">DSM 44551</strain>
    </source>
</reference>
<dbReference type="EMBL" id="JACHDB010000001">
    <property type="protein sequence ID" value="MBB5430269.1"/>
    <property type="molecule type" value="Genomic_DNA"/>
</dbReference>
<name>A0A7W8VBV7_9ACTN</name>
<protein>
    <submittedName>
        <fullName evidence="1">Uncharacterized protein</fullName>
    </submittedName>
</protein>
<keyword evidence="2" id="KW-1185">Reference proteome</keyword>
<evidence type="ECO:0000313" key="1">
    <source>
        <dbReference type="EMBL" id="MBB5430269.1"/>
    </source>
</evidence>
<evidence type="ECO:0000313" key="2">
    <source>
        <dbReference type="Proteomes" id="UP000572635"/>
    </source>
</evidence>
<dbReference type="RefSeq" id="WP_184388031.1">
    <property type="nucleotide sequence ID" value="NZ_BAAAJD010000081.1"/>
</dbReference>
<dbReference type="Proteomes" id="UP000572635">
    <property type="component" value="Unassembled WGS sequence"/>
</dbReference>
<accession>A0A7W8VBV7</accession>
<gene>
    <name evidence="1" type="ORF">HDA36_000353</name>
</gene>
<organism evidence="1 2">
    <name type="scientific">Nocardiopsis composta</name>
    <dbReference type="NCBI Taxonomy" id="157465"/>
    <lineage>
        <taxon>Bacteria</taxon>
        <taxon>Bacillati</taxon>
        <taxon>Actinomycetota</taxon>
        <taxon>Actinomycetes</taxon>
        <taxon>Streptosporangiales</taxon>
        <taxon>Nocardiopsidaceae</taxon>
        <taxon>Nocardiopsis</taxon>
    </lineage>
</organism>